<sequence>MSQISSAIDKMSWQIRSIQALRTLNQRAFHWNASIDPSQLGNLLVDDQFKIYEADSGTGLKPKPKDEDAKTYQVFLFETMLLCCLEEQKLQKLQKHRRNGSGSESRSTRKGDVELDLHAQKTGTAYSTWGSWTEWTRNGWSSWGRQRRDLEDGNGQGGEMRSQQQQNGNGSAKTNAARNPEHDPGSRQNSTQSDGDEGHLPRYPIRSWELGSALCKKTPLNLIYAIPTAWMKILSVDEELFSLDWRDNEGGGEKIRAEVVDVFVDEHLSNQVWTAVPFSRLELTFWMMKASIFRVDVIPVLDHESLIGRKVPYSEPSSMYQQKLFEPTELLLSPDMLLELFTLVPLNDKQEQEHVRDSGAGLMSPLELPPSSAYDGKAQRVVDLTGRVEKIGRFPEAHSGFVDVWKGVWKDVHGHERTVAVKVLRSRIGDPKMDDTAQKSYGNLAARAPLQSYDIITRAPTLLARLFLLLPPLPATS</sequence>
<name>A0A8H5C230_9AGAR</name>
<accession>A0A8H5C230</accession>
<evidence type="ECO:0000313" key="2">
    <source>
        <dbReference type="EMBL" id="KAF5333797.1"/>
    </source>
</evidence>
<organism evidence="2 3">
    <name type="scientific">Tetrapyrgos nigripes</name>
    <dbReference type="NCBI Taxonomy" id="182062"/>
    <lineage>
        <taxon>Eukaryota</taxon>
        <taxon>Fungi</taxon>
        <taxon>Dikarya</taxon>
        <taxon>Basidiomycota</taxon>
        <taxon>Agaricomycotina</taxon>
        <taxon>Agaricomycetes</taxon>
        <taxon>Agaricomycetidae</taxon>
        <taxon>Agaricales</taxon>
        <taxon>Marasmiineae</taxon>
        <taxon>Marasmiaceae</taxon>
        <taxon>Tetrapyrgos</taxon>
    </lineage>
</organism>
<proteinExistence type="predicted"/>
<keyword evidence="3" id="KW-1185">Reference proteome</keyword>
<dbReference type="EMBL" id="JAACJM010000285">
    <property type="protein sequence ID" value="KAF5333797.1"/>
    <property type="molecule type" value="Genomic_DNA"/>
</dbReference>
<dbReference type="InterPro" id="IPR011993">
    <property type="entry name" value="PH-like_dom_sf"/>
</dbReference>
<feature type="region of interest" description="Disordered" evidence="1">
    <location>
        <begin position="93"/>
        <end position="116"/>
    </location>
</feature>
<dbReference type="AlphaFoldDB" id="A0A8H5C230"/>
<feature type="compositionally biased region" description="Basic and acidic residues" evidence="1">
    <location>
        <begin position="106"/>
        <end position="116"/>
    </location>
</feature>
<dbReference type="Pfam" id="PF15411">
    <property type="entry name" value="PH_10"/>
    <property type="match status" value="1"/>
</dbReference>
<evidence type="ECO:0000313" key="3">
    <source>
        <dbReference type="Proteomes" id="UP000559256"/>
    </source>
</evidence>
<feature type="region of interest" description="Disordered" evidence="1">
    <location>
        <begin position="143"/>
        <end position="200"/>
    </location>
</feature>
<evidence type="ECO:0000256" key="1">
    <source>
        <dbReference type="SAM" id="MobiDB-lite"/>
    </source>
</evidence>
<feature type="compositionally biased region" description="Polar residues" evidence="1">
    <location>
        <begin position="161"/>
        <end position="177"/>
    </location>
</feature>
<dbReference type="Proteomes" id="UP000559256">
    <property type="component" value="Unassembled WGS sequence"/>
</dbReference>
<gene>
    <name evidence="2" type="ORF">D9758_015248</name>
</gene>
<dbReference type="OrthoDB" id="6718656at2759"/>
<reference evidence="2 3" key="1">
    <citation type="journal article" date="2020" name="ISME J.">
        <title>Uncovering the hidden diversity of litter-decomposition mechanisms in mushroom-forming fungi.</title>
        <authorList>
            <person name="Floudas D."/>
            <person name="Bentzer J."/>
            <person name="Ahren D."/>
            <person name="Johansson T."/>
            <person name="Persson P."/>
            <person name="Tunlid A."/>
        </authorList>
    </citation>
    <scope>NUCLEOTIDE SEQUENCE [LARGE SCALE GENOMIC DNA]</scope>
    <source>
        <strain evidence="2 3">CBS 291.85</strain>
    </source>
</reference>
<dbReference type="Gene3D" id="2.30.29.30">
    <property type="entry name" value="Pleckstrin-homology domain (PH domain)/Phosphotyrosine-binding domain (PTB)"/>
    <property type="match status" value="1"/>
</dbReference>
<comment type="caution">
    <text evidence="2">The sequence shown here is derived from an EMBL/GenBank/DDBJ whole genome shotgun (WGS) entry which is preliminary data.</text>
</comment>
<protein>
    <submittedName>
        <fullName evidence="2">Uncharacterized protein</fullName>
    </submittedName>
</protein>